<name>A0A109IMI6_9ACTN</name>
<dbReference type="AlphaFoldDB" id="A0A109IMI6"/>
<sequence length="63" mass="6787">MIESDPTRPEPDGTRSVHPANVPPPPRNPLRRSDRVAQAIAEASVRRQAAIAAYQAARESAGE</sequence>
<feature type="compositionally biased region" description="Basic and acidic residues" evidence="1">
    <location>
        <begin position="1"/>
        <end position="15"/>
    </location>
</feature>
<accession>A0A109IMI6</accession>
<evidence type="ECO:0000256" key="1">
    <source>
        <dbReference type="SAM" id="MobiDB-lite"/>
    </source>
</evidence>
<organism evidence="2 3">
    <name type="scientific">Micromonospora rifamycinica</name>
    <dbReference type="NCBI Taxonomy" id="291594"/>
    <lineage>
        <taxon>Bacteria</taxon>
        <taxon>Bacillati</taxon>
        <taxon>Actinomycetota</taxon>
        <taxon>Actinomycetes</taxon>
        <taxon>Micromonosporales</taxon>
        <taxon>Micromonosporaceae</taxon>
        <taxon>Micromonospora</taxon>
    </lineage>
</organism>
<evidence type="ECO:0000313" key="2">
    <source>
        <dbReference type="EMBL" id="SCG81577.1"/>
    </source>
</evidence>
<keyword evidence="3" id="KW-1185">Reference proteome</keyword>
<protein>
    <submittedName>
        <fullName evidence="2">Uncharacterized protein</fullName>
    </submittedName>
</protein>
<proteinExistence type="predicted"/>
<reference evidence="3" key="1">
    <citation type="submission" date="2016-06" db="EMBL/GenBank/DDBJ databases">
        <authorList>
            <person name="Varghese N."/>
            <person name="Submissions Spin"/>
        </authorList>
    </citation>
    <scope>NUCLEOTIDE SEQUENCE [LARGE SCALE GENOMIC DNA]</scope>
    <source>
        <strain evidence="3">DSM 44983</strain>
    </source>
</reference>
<evidence type="ECO:0000313" key="3">
    <source>
        <dbReference type="Proteomes" id="UP000198226"/>
    </source>
</evidence>
<dbReference type="EMBL" id="LT607752">
    <property type="protein sequence ID" value="SCG81577.1"/>
    <property type="molecule type" value="Genomic_DNA"/>
</dbReference>
<feature type="region of interest" description="Disordered" evidence="1">
    <location>
        <begin position="1"/>
        <end position="32"/>
    </location>
</feature>
<dbReference type="RefSeq" id="WP_067304562.1">
    <property type="nucleotide sequence ID" value="NZ_LRMV01000025.1"/>
</dbReference>
<gene>
    <name evidence="2" type="ORF">GA0070623_5961</name>
</gene>
<dbReference type="Proteomes" id="UP000198226">
    <property type="component" value="Chromosome I"/>
</dbReference>